<protein>
    <submittedName>
        <fullName evidence="1">Uncharacterized protein</fullName>
    </submittedName>
</protein>
<gene>
    <name evidence="1" type="ORF">Bpfe_001929</name>
</gene>
<proteinExistence type="predicted"/>
<evidence type="ECO:0000313" key="2">
    <source>
        <dbReference type="Proteomes" id="UP001233172"/>
    </source>
</evidence>
<accession>A0AAD8C9N4</accession>
<reference evidence="1" key="1">
    <citation type="journal article" date="2023" name="PLoS Negl. Trop. Dis.">
        <title>A genome sequence for Biomphalaria pfeifferi, the major vector snail for the human-infecting parasite Schistosoma mansoni.</title>
        <authorList>
            <person name="Bu L."/>
            <person name="Lu L."/>
            <person name="Laidemitt M.R."/>
            <person name="Zhang S.M."/>
            <person name="Mutuku M."/>
            <person name="Mkoji G."/>
            <person name="Steinauer M."/>
            <person name="Loker E.S."/>
        </authorList>
    </citation>
    <scope>NUCLEOTIDE SEQUENCE</scope>
    <source>
        <strain evidence="1">KasaAsao</strain>
    </source>
</reference>
<evidence type="ECO:0000313" key="1">
    <source>
        <dbReference type="EMBL" id="KAK0068966.1"/>
    </source>
</evidence>
<comment type="caution">
    <text evidence="1">The sequence shown here is derived from an EMBL/GenBank/DDBJ whole genome shotgun (WGS) entry which is preliminary data.</text>
</comment>
<reference evidence="1" key="2">
    <citation type="submission" date="2023-04" db="EMBL/GenBank/DDBJ databases">
        <authorList>
            <person name="Bu L."/>
            <person name="Lu L."/>
            <person name="Laidemitt M.R."/>
            <person name="Zhang S.M."/>
            <person name="Mutuku M."/>
            <person name="Mkoji G."/>
            <person name="Steinauer M."/>
            <person name="Loker E.S."/>
        </authorList>
    </citation>
    <scope>NUCLEOTIDE SEQUENCE</scope>
    <source>
        <strain evidence="1">KasaAsao</strain>
        <tissue evidence="1">Whole Snail</tissue>
    </source>
</reference>
<dbReference type="AlphaFoldDB" id="A0AAD8C9N4"/>
<name>A0AAD8C9N4_BIOPF</name>
<dbReference type="Proteomes" id="UP001233172">
    <property type="component" value="Unassembled WGS sequence"/>
</dbReference>
<sequence>MRPAIQALLHSMDISLPCVQQYKICYIQWTSHCHASSSTSSATFNGHLIAMRPGPTIQPLLHSMDISLPCVMVQQYNLCYIQWTSHCHASRSNNTTSAAAK</sequence>
<dbReference type="EMBL" id="JASAOG010000004">
    <property type="protein sequence ID" value="KAK0068966.1"/>
    <property type="molecule type" value="Genomic_DNA"/>
</dbReference>
<organism evidence="1 2">
    <name type="scientific">Biomphalaria pfeifferi</name>
    <name type="common">Bloodfluke planorb</name>
    <name type="synonym">Freshwater snail</name>
    <dbReference type="NCBI Taxonomy" id="112525"/>
    <lineage>
        <taxon>Eukaryota</taxon>
        <taxon>Metazoa</taxon>
        <taxon>Spiralia</taxon>
        <taxon>Lophotrochozoa</taxon>
        <taxon>Mollusca</taxon>
        <taxon>Gastropoda</taxon>
        <taxon>Heterobranchia</taxon>
        <taxon>Euthyneura</taxon>
        <taxon>Panpulmonata</taxon>
        <taxon>Hygrophila</taxon>
        <taxon>Lymnaeoidea</taxon>
        <taxon>Planorbidae</taxon>
        <taxon>Biomphalaria</taxon>
    </lineage>
</organism>
<keyword evidence="2" id="KW-1185">Reference proteome</keyword>